<reference evidence="2 3" key="1">
    <citation type="journal article" date="2018" name="Arch. Microbiol.">
        <title>New insights into the metabolic potential of the phototrophic purple bacterium Rhodopila globiformis DSM 161(T) from its draft genome sequence and evidence for a vanadium-dependent nitrogenase.</title>
        <authorList>
            <person name="Imhoff J.F."/>
            <person name="Rahn T."/>
            <person name="Kunzel S."/>
            <person name="Neulinger S.C."/>
        </authorList>
    </citation>
    <scope>NUCLEOTIDE SEQUENCE [LARGE SCALE GENOMIC DNA]</scope>
    <source>
        <strain evidence="2 3">DSM 161</strain>
    </source>
</reference>
<evidence type="ECO:0000259" key="1">
    <source>
        <dbReference type="Pfam" id="PF00561"/>
    </source>
</evidence>
<evidence type="ECO:0000313" key="2">
    <source>
        <dbReference type="EMBL" id="PPQ35599.1"/>
    </source>
</evidence>
<dbReference type="GO" id="GO:0016787">
    <property type="term" value="F:hydrolase activity"/>
    <property type="evidence" value="ECO:0007669"/>
    <property type="project" value="UniProtKB-KW"/>
</dbReference>
<dbReference type="InterPro" id="IPR029058">
    <property type="entry name" value="AB_hydrolase_fold"/>
</dbReference>
<comment type="caution">
    <text evidence="2">The sequence shown here is derived from an EMBL/GenBank/DDBJ whole genome shotgun (WGS) entry which is preliminary data.</text>
</comment>
<feature type="domain" description="AB hydrolase-1" evidence="1">
    <location>
        <begin position="59"/>
        <end position="291"/>
    </location>
</feature>
<name>A0A2S6NKJ3_RHOGL</name>
<keyword evidence="3" id="KW-1185">Reference proteome</keyword>
<dbReference type="Pfam" id="PF00561">
    <property type="entry name" value="Abhydrolase_1"/>
    <property type="match status" value="1"/>
</dbReference>
<dbReference type="PANTHER" id="PTHR43689">
    <property type="entry name" value="HYDROLASE"/>
    <property type="match status" value="1"/>
</dbReference>
<dbReference type="OrthoDB" id="9799612at2"/>
<proteinExistence type="predicted"/>
<dbReference type="InterPro" id="IPR000073">
    <property type="entry name" value="AB_hydrolase_1"/>
</dbReference>
<sequence>MFFIPLLVAAGLAGGGLWLYTPDEPRSVLVAEYAQPPSVFLTVAGIRLHVRDTGPRTAPAIIMLHGLGSSLHTWDAWAARLSHHYRVIRYDLPGFGLTGPDPTGDYSEARGLQVLGALMDSLGVRHASLIGNSMGGELAWEFAAAHPDRVDKLVLISPEGFASPMFAYNKPPDVPWVAKLLPYTLPTALLRMGLEPAYGDPSRLSDDVVRRYRDMILAPGVREALLARAAQVRLQPPEPMLRRIRAPTLLVWGEKDALIPYRNAGDYLAVMPNWRLLVFGDLGHVPMEEAPARSLAPVAMFLAQ</sequence>
<dbReference type="Proteomes" id="UP000239724">
    <property type="component" value="Unassembled WGS sequence"/>
</dbReference>
<accession>A0A2S6NKJ3</accession>
<keyword evidence="2" id="KW-0378">Hydrolase</keyword>
<dbReference type="SUPFAM" id="SSF53474">
    <property type="entry name" value="alpha/beta-Hydrolases"/>
    <property type="match status" value="1"/>
</dbReference>
<evidence type="ECO:0000313" key="3">
    <source>
        <dbReference type="Proteomes" id="UP000239724"/>
    </source>
</evidence>
<dbReference type="PANTHER" id="PTHR43689:SF8">
    <property type="entry name" value="ALPHA_BETA-HYDROLASES SUPERFAMILY PROTEIN"/>
    <property type="match status" value="1"/>
</dbReference>
<dbReference type="AlphaFoldDB" id="A0A2S6NKJ3"/>
<dbReference type="EMBL" id="NHRY01000070">
    <property type="protein sequence ID" value="PPQ35599.1"/>
    <property type="molecule type" value="Genomic_DNA"/>
</dbReference>
<organism evidence="2 3">
    <name type="scientific">Rhodopila globiformis</name>
    <name type="common">Rhodopseudomonas globiformis</name>
    <dbReference type="NCBI Taxonomy" id="1071"/>
    <lineage>
        <taxon>Bacteria</taxon>
        <taxon>Pseudomonadati</taxon>
        <taxon>Pseudomonadota</taxon>
        <taxon>Alphaproteobacteria</taxon>
        <taxon>Acetobacterales</taxon>
        <taxon>Acetobacteraceae</taxon>
        <taxon>Rhodopila</taxon>
    </lineage>
</organism>
<gene>
    <name evidence="2" type="ORF">CCS01_06930</name>
</gene>
<dbReference type="Gene3D" id="3.40.50.1820">
    <property type="entry name" value="alpha/beta hydrolase"/>
    <property type="match status" value="1"/>
</dbReference>
<protein>
    <submittedName>
        <fullName evidence="2">Alpha/beta hydrolase</fullName>
    </submittedName>
</protein>
<dbReference type="PRINTS" id="PR00111">
    <property type="entry name" value="ABHYDROLASE"/>
</dbReference>